<evidence type="ECO:0000256" key="5">
    <source>
        <dbReference type="ARBA" id="ARBA00023268"/>
    </source>
</evidence>
<comment type="caution">
    <text evidence="12">The sequence shown here is derived from an EMBL/GenBank/DDBJ whole genome shotgun (WGS) entry which is preliminary data.</text>
</comment>
<dbReference type="CDD" id="cd00833">
    <property type="entry name" value="PKS"/>
    <property type="match status" value="1"/>
</dbReference>
<feature type="region of interest" description="C-terminal hotdog fold" evidence="7">
    <location>
        <begin position="1023"/>
        <end position="1169"/>
    </location>
</feature>
<dbReference type="GO" id="GO:0071770">
    <property type="term" value="P:DIM/DIP cell wall layer assembly"/>
    <property type="evidence" value="ECO:0007669"/>
    <property type="project" value="TreeGrafter"/>
</dbReference>
<feature type="active site" description="Proton acceptor; for dehydratase activity" evidence="7">
    <location>
        <position position="921"/>
    </location>
</feature>
<dbReference type="Pfam" id="PF16197">
    <property type="entry name" value="KAsynt_C_assoc"/>
    <property type="match status" value="1"/>
</dbReference>
<dbReference type="InterPro" id="IPR013154">
    <property type="entry name" value="ADH-like_N"/>
</dbReference>
<dbReference type="InterPro" id="IPR049900">
    <property type="entry name" value="PKS_mFAS_DH"/>
</dbReference>
<dbReference type="SMART" id="SM00823">
    <property type="entry name" value="PKS_PP"/>
    <property type="match status" value="1"/>
</dbReference>
<dbReference type="PROSITE" id="PS50075">
    <property type="entry name" value="CARRIER"/>
    <property type="match status" value="1"/>
</dbReference>
<dbReference type="InterPro" id="IPR013968">
    <property type="entry name" value="PKS_KR"/>
</dbReference>
<dbReference type="Pfam" id="PF00107">
    <property type="entry name" value="ADH_zinc_N"/>
    <property type="match status" value="1"/>
</dbReference>
<feature type="compositionally biased region" description="Basic and acidic residues" evidence="8">
    <location>
        <begin position="860"/>
        <end position="873"/>
    </location>
</feature>
<dbReference type="Pfam" id="PF08240">
    <property type="entry name" value="ADH_N"/>
    <property type="match status" value="1"/>
</dbReference>
<keyword evidence="1" id="KW-0596">Phosphopantetheine</keyword>
<evidence type="ECO:0000256" key="2">
    <source>
        <dbReference type="ARBA" id="ARBA00022553"/>
    </source>
</evidence>
<dbReference type="InterPro" id="IPR020841">
    <property type="entry name" value="PKS_Beta-ketoAc_synthase_dom"/>
</dbReference>
<evidence type="ECO:0000256" key="3">
    <source>
        <dbReference type="ARBA" id="ARBA00022679"/>
    </source>
</evidence>
<evidence type="ECO:0000256" key="6">
    <source>
        <dbReference type="ARBA" id="ARBA00023315"/>
    </source>
</evidence>
<dbReference type="Gene3D" id="3.40.50.150">
    <property type="entry name" value="Vaccinia Virus protein VP39"/>
    <property type="match status" value="1"/>
</dbReference>
<dbReference type="PROSITE" id="PS52019">
    <property type="entry name" value="PKS_MFAS_DH"/>
    <property type="match status" value="1"/>
</dbReference>
<dbReference type="Pfam" id="PF00698">
    <property type="entry name" value="Acyl_transf_1"/>
    <property type="match status" value="1"/>
</dbReference>
<keyword evidence="6" id="KW-0012">Acyltransferase</keyword>
<dbReference type="GO" id="GO:0005886">
    <property type="term" value="C:plasma membrane"/>
    <property type="evidence" value="ECO:0007669"/>
    <property type="project" value="TreeGrafter"/>
</dbReference>
<dbReference type="GO" id="GO:0006633">
    <property type="term" value="P:fatty acid biosynthetic process"/>
    <property type="evidence" value="ECO:0007669"/>
    <property type="project" value="InterPro"/>
</dbReference>
<dbReference type="PROSITE" id="PS00012">
    <property type="entry name" value="PHOSPHOPANTETHEINE"/>
    <property type="match status" value="1"/>
</dbReference>
<dbReference type="SUPFAM" id="SSF47336">
    <property type="entry name" value="ACP-like"/>
    <property type="match status" value="1"/>
</dbReference>
<feature type="active site" description="Proton donor; for dehydratase activity" evidence="7">
    <location>
        <position position="1085"/>
    </location>
</feature>
<keyword evidence="2" id="KW-0597">Phosphoprotein</keyword>
<dbReference type="InterPro" id="IPR020807">
    <property type="entry name" value="PKS_DH"/>
</dbReference>
<name>A0A6M1LN21_9PROT</name>
<dbReference type="Pfam" id="PF14765">
    <property type="entry name" value="PS-DH"/>
    <property type="match status" value="1"/>
</dbReference>
<dbReference type="SUPFAM" id="SSF55048">
    <property type="entry name" value="Probable ACP-binding domain of malonyl-CoA ACP transacylase"/>
    <property type="match status" value="1"/>
</dbReference>
<dbReference type="Gene3D" id="3.30.70.3290">
    <property type="match status" value="1"/>
</dbReference>
<dbReference type="InterPro" id="IPR011032">
    <property type="entry name" value="GroES-like_sf"/>
</dbReference>
<keyword evidence="4" id="KW-0521">NADP</keyword>
<evidence type="ECO:0000259" key="10">
    <source>
        <dbReference type="PROSITE" id="PS52004"/>
    </source>
</evidence>
<dbReference type="SMART" id="SM00825">
    <property type="entry name" value="PKS_KS"/>
    <property type="match status" value="1"/>
</dbReference>
<dbReference type="InterPro" id="IPR020843">
    <property type="entry name" value="ER"/>
</dbReference>
<dbReference type="InterPro" id="IPR036291">
    <property type="entry name" value="NAD(P)-bd_dom_sf"/>
</dbReference>
<dbReference type="Gene3D" id="3.40.50.720">
    <property type="entry name" value="NAD(P)-binding Rossmann-like Domain"/>
    <property type="match status" value="2"/>
</dbReference>
<dbReference type="InterPro" id="IPR018201">
    <property type="entry name" value="Ketoacyl_synth_AS"/>
</dbReference>
<dbReference type="CDD" id="cd05195">
    <property type="entry name" value="enoyl_red"/>
    <property type="match status" value="1"/>
</dbReference>
<evidence type="ECO:0000256" key="8">
    <source>
        <dbReference type="SAM" id="MobiDB-lite"/>
    </source>
</evidence>
<dbReference type="Gene3D" id="1.10.1200.10">
    <property type="entry name" value="ACP-like"/>
    <property type="match status" value="1"/>
</dbReference>
<evidence type="ECO:0000313" key="12">
    <source>
        <dbReference type="EMBL" id="NGM21419.1"/>
    </source>
</evidence>
<dbReference type="PANTHER" id="PTHR43775">
    <property type="entry name" value="FATTY ACID SYNTHASE"/>
    <property type="match status" value="1"/>
</dbReference>
<evidence type="ECO:0000256" key="4">
    <source>
        <dbReference type="ARBA" id="ARBA00022857"/>
    </source>
</evidence>
<dbReference type="InterPro" id="IPR014031">
    <property type="entry name" value="Ketoacyl_synth_C"/>
</dbReference>
<keyword evidence="5" id="KW-0511">Multifunctional enzyme</keyword>
<dbReference type="SUPFAM" id="SSF52151">
    <property type="entry name" value="FabD/lysophospholipase-like"/>
    <property type="match status" value="1"/>
</dbReference>
<dbReference type="Gene3D" id="3.40.366.10">
    <property type="entry name" value="Malonyl-Coenzyme A Acyl Carrier Protein, domain 2"/>
    <property type="match status" value="1"/>
</dbReference>
<dbReference type="Proteomes" id="UP000475385">
    <property type="component" value="Unassembled WGS sequence"/>
</dbReference>
<dbReference type="Pfam" id="PF21089">
    <property type="entry name" value="PKS_DH_N"/>
    <property type="match status" value="1"/>
</dbReference>
<dbReference type="InterPro" id="IPR049551">
    <property type="entry name" value="PKS_DH_C"/>
</dbReference>
<dbReference type="Gene3D" id="3.40.47.10">
    <property type="match status" value="1"/>
</dbReference>
<dbReference type="GO" id="GO:0004312">
    <property type="term" value="F:fatty acid synthase activity"/>
    <property type="evidence" value="ECO:0007669"/>
    <property type="project" value="TreeGrafter"/>
</dbReference>
<protein>
    <submittedName>
        <fullName evidence="12">SDR family NAD(P)-dependent oxidoreductase</fullName>
    </submittedName>
</protein>
<dbReference type="GO" id="GO:0016491">
    <property type="term" value="F:oxidoreductase activity"/>
    <property type="evidence" value="ECO:0007669"/>
    <property type="project" value="InterPro"/>
</dbReference>
<feature type="region of interest" description="Disordered" evidence="8">
    <location>
        <begin position="849"/>
        <end position="890"/>
    </location>
</feature>
<dbReference type="InterPro" id="IPR020806">
    <property type="entry name" value="PKS_PP-bd"/>
</dbReference>
<evidence type="ECO:0000259" key="11">
    <source>
        <dbReference type="PROSITE" id="PS52019"/>
    </source>
</evidence>
<gene>
    <name evidence="12" type="ORF">G3576_15455</name>
</gene>
<dbReference type="Gene3D" id="3.90.180.10">
    <property type="entry name" value="Medium-chain alcohol dehydrogenases, catalytic domain"/>
    <property type="match status" value="1"/>
</dbReference>
<dbReference type="Pfam" id="PF08659">
    <property type="entry name" value="KR"/>
    <property type="match status" value="1"/>
</dbReference>
<dbReference type="InterPro" id="IPR001227">
    <property type="entry name" value="Ac_transferase_dom_sf"/>
</dbReference>
<dbReference type="PROSITE" id="PS00606">
    <property type="entry name" value="KS3_1"/>
    <property type="match status" value="1"/>
</dbReference>
<dbReference type="InterPro" id="IPR049552">
    <property type="entry name" value="PKS_DH_N"/>
</dbReference>
<dbReference type="PANTHER" id="PTHR43775:SF37">
    <property type="entry name" value="SI:DKEY-61P9.11"/>
    <property type="match status" value="1"/>
</dbReference>
<dbReference type="GO" id="GO:0031177">
    <property type="term" value="F:phosphopantetheine binding"/>
    <property type="evidence" value="ECO:0007669"/>
    <property type="project" value="InterPro"/>
</dbReference>
<dbReference type="InterPro" id="IPR057326">
    <property type="entry name" value="KR_dom"/>
</dbReference>
<dbReference type="SMART" id="SM00829">
    <property type="entry name" value="PKS_ER"/>
    <property type="match status" value="1"/>
</dbReference>
<dbReference type="InterPro" id="IPR032821">
    <property type="entry name" value="PKS_assoc"/>
</dbReference>
<dbReference type="InterPro" id="IPR042104">
    <property type="entry name" value="PKS_dehydratase_sf"/>
</dbReference>
<dbReference type="Pfam" id="PF00109">
    <property type="entry name" value="ketoacyl-synt"/>
    <property type="match status" value="1"/>
</dbReference>
<dbReference type="InterPro" id="IPR050091">
    <property type="entry name" value="PKS_NRPS_Biosynth_Enz"/>
</dbReference>
<dbReference type="PROSITE" id="PS52004">
    <property type="entry name" value="KS3_2"/>
    <property type="match status" value="1"/>
</dbReference>
<dbReference type="InterPro" id="IPR016036">
    <property type="entry name" value="Malonyl_transacylase_ACP-bd"/>
</dbReference>
<dbReference type="InterPro" id="IPR016039">
    <property type="entry name" value="Thiolase-like"/>
</dbReference>
<dbReference type="InterPro" id="IPR036736">
    <property type="entry name" value="ACP-like_sf"/>
</dbReference>
<dbReference type="EMBL" id="JAAIKB010000005">
    <property type="protein sequence ID" value="NGM21419.1"/>
    <property type="molecule type" value="Genomic_DNA"/>
</dbReference>
<organism evidence="12 13">
    <name type="scientific">Falsiroseomonas algicola</name>
    <dbReference type="NCBI Taxonomy" id="2716930"/>
    <lineage>
        <taxon>Bacteria</taxon>
        <taxon>Pseudomonadati</taxon>
        <taxon>Pseudomonadota</taxon>
        <taxon>Alphaproteobacteria</taxon>
        <taxon>Acetobacterales</taxon>
        <taxon>Roseomonadaceae</taxon>
        <taxon>Falsiroseomonas</taxon>
    </lineage>
</organism>
<dbReference type="GO" id="GO:0004315">
    <property type="term" value="F:3-oxoacyl-[acyl-carrier-protein] synthase activity"/>
    <property type="evidence" value="ECO:0007669"/>
    <property type="project" value="InterPro"/>
</dbReference>
<sequence>MPIAIVGAGCRLPGAPTLDALWPLLESGGDAVTTLPADRFALPAFYHPRRNEAGRSYTFAAGTIGDARAFDAGAFGISPREAAEMDPQQRVLLEVTAEALEDAGWRPSAIAGRDIGVFIGGSTTDYADVRLPDHAGSDRYFMTGNALSILANRLTNVFDLRGPAETIDTACSSSLVALHAACTALAAGRLDAAVVGGVQMLLSPYPFVGFSRAGMLSPSGRCRAFDAAADGYVRAEGGVALLLKPLEAALAAGDPIRGVILGTGVNSAGRTIGLSLPNREAQASLIRQVMEDAGVTPDDLAYFEAHGTGTQVGDPSEAWAIGQAATGRAAALPIGSIKTNIGHLEPASGLAGLLKALLVLERGAIPPTLHQANPNPSIDFATLNVRVVKGLEPLNEAAGTVAGVNSFGFGGTNATVLVRQAPAQQALAQAATAGASPPLLLSARSAAALTALAARWEQRLRGQDAPTTAALARGAARHRDLLPHRLTLRGRDGDALADAIAAWRQRQDPSPQGATSGIAPAAPGRLCFVFSGNGAQHAGMARAALAHSADFQRAFAPVDAALEPLLGWSPLSMLRAGVTAEQLAATDIAQPLLFAIQVASLRALAAQGIRPDLVLGHSVGEVAAAHAAGILDLPAAARLVVARSRHQQRMQGVGRMAALGASAAEAQAMIAGLGPAGAGLEVAALNAPAAVTLAGPAEALAALRPVAEARRHSFIPLDLDFAFHSAAMDPVRDGLLEDLAGLAPGAGHLPLVSTVTGAVLEGAAAGALYWWRNLRQPVQFEGAIRTALAEGARLFLEIGPHPVLQSYMREGCRAAGVEAAPLATLSRRDAEGIDPFPAIADRLAVAGADPREGPAFQGPAERRLPLTPFDRKPAWHPGTTEASRLSDPDHDHPLLGFRRGPEPGIWTRALDTDLEPWLADHRLGPDAVLPASAMLDMALAALRTRHPEAVALEVAEFRILRPLALEPGRTREVRCTLDAAGAFRLESRRRLTEDPWALHAEGEAHAVAATALALPPRAPLPGAAPIEGSAIRHLAATLGLTYGPAFSAVERVEASPAAGRALVRLALPQAAPPDAGFLLHPSRLDGALQGLFGLLGEAGLPPGIGLAPVRFARLVTRPGAIPPVLAEVTLTRRGARSITARAVLRDAAGQAVARVEGAVFQLFTQHAAAPATDAAWRIALAPAAEGPPPAPALAPALEAARTAAAGMDLTEAALLLEAHVAAAAQALHAADPAQADAAPEASPYQAFLRRALIEDGAAEPLARGMPGGIRLLPDAALPPAEEIWRSVLAEQPGLALDLAWIAEAAERLPEALRGQRRDAGPPPAQGLAMAQLAEALAAAVGALAAAWPETRPLRILEIGTAGGVLARRVLARLAPLGRALVYVAAGDGHVSLPPLPPGLPAGSALHGAVWDPLSDTPPPLVADLVIGLAPAARSRAGVALAAALRLALAEGGALLLAEPLPARVWTFVCGQDPAWWTGLGPEPAGSAGGSLPDAAMWTGRLADAGFRAVAAEALACAPWPAVMLAAEAPPPPAAAPPAPPRTLLLADDASLPLADALAARLLRRGGSVARQRLDGAIDPAALRGARIILCAAPEAAALAPTLAAITRLAEAAQGQAAGFVLVTSGGQQPAEGRHAPEAAALVGLMRVLANEMPSLRPRRIDLAPGLAPAAAARRLAAELDAATPEAEVTLGADQRLVPRLLPVPASPPAGPLTLGIAQPGRLGTLRWEAAPQRAPGPGEVAIAVEAAGLNFRDLMWAQGLLPEEVLEAGFAGPTLGMECAGTVTATGPGVAIRPGTRVFGFAPAALAARVVTRVEAIAPLPDGLEAEAAATIPVAFLTALHALESCANLQAGETVLIHGGAGGVGLAALQVAQHIGARVAMTAGSPAKRAFLRAAGAELVLDSRDPGFADALRAEWPDGVDVVLNSLAGEAMERSLGLVKPFGRFVELGKRDYVENRRAPIRPLRRNASYFAVDVDELPRARPGVASRLLGQVRDGLQDGTFLPLPHAAFGPEEVEAAFRTLQASSHIGKLVIRPPAPLPEAAAPWAPPRDSTIVVVGGTRGFGLATAKWLAARGARHLALVSRHGAIAADVTGDQATALRDLAALGARAAIHACDATDAEALAVTLAKIRAARPIGGIVHAAAVLDDGAAPAMDSARFARVLAPKLQAAENLDRLTQTDPLTLFLLFSSATTAFGNPGQANYVAANAALEALARRRRAAGRPALAVAWGPIADVGMLAADGDKAAKLNRRLGIAAMTAQEALEALPPLLEAGDAAPLVVRLGAAEARLALPIMQEPMLAALAGEATADAAPREDLRAWLATVPVAEAEAVILRLVTEEIARILRLPPEAVAADAGVTALGLDSLGAMELRGGLEQRLGVQVALSALSEELTVAALARQIAASALAPPDREASIATLVEAYEPGSGDIRAAE</sequence>
<dbReference type="Gene3D" id="3.10.129.110">
    <property type="entry name" value="Polyketide synthase dehydratase"/>
    <property type="match status" value="1"/>
</dbReference>
<dbReference type="SMART" id="SM00822">
    <property type="entry name" value="PKS_KR"/>
    <property type="match status" value="1"/>
</dbReference>
<dbReference type="SUPFAM" id="SSF51735">
    <property type="entry name" value="NAD(P)-binding Rossmann-fold domains"/>
    <property type="match status" value="3"/>
</dbReference>
<keyword evidence="13" id="KW-1185">Reference proteome</keyword>
<evidence type="ECO:0000256" key="7">
    <source>
        <dbReference type="PROSITE-ProRule" id="PRU01363"/>
    </source>
</evidence>
<dbReference type="GO" id="GO:0005737">
    <property type="term" value="C:cytoplasm"/>
    <property type="evidence" value="ECO:0007669"/>
    <property type="project" value="TreeGrafter"/>
</dbReference>
<dbReference type="SUPFAM" id="SSF53901">
    <property type="entry name" value="Thiolase-like"/>
    <property type="match status" value="1"/>
</dbReference>
<dbReference type="Pfam" id="PF00550">
    <property type="entry name" value="PP-binding"/>
    <property type="match status" value="1"/>
</dbReference>
<dbReference type="SUPFAM" id="SSF50129">
    <property type="entry name" value="GroES-like"/>
    <property type="match status" value="1"/>
</dbReference>
<proteinExistence type="predicted"/>
<dbReference type="InterPro" id="IPR016035">
    <property type="entry name" value="Acyl_Trfase/lysoPLipase"/>
</dbReference>
<dbReference type="InterPro" id="IPR014043">
    <property type="entry name" value="Acyl_transferase_dom"/>
</dbReference>
<evidence type="ECO:0000259" key="9">
    <source>
        <dbReference type="PROSITE" id="PS50075"/>
    </source>
</evidence>
<accession>A0A6M1LN21</accession>
<dbReference type="SMART" id="SM00826">
    <property type="entry name" value="PKS_DH"/>
    <property type="match status" value="1"/>
</dbReference>
<dbReference type="InterPro" id="IPR029063">
    <property type="entry name" value="SAM-dependent_MTases_sf"/>
</dbReference>
<dbReference type="SUPFAM" id="SSF53335">
    <property type="entry name" value="S-adenosyl-L-methionine-dependent methyltransferases"/>
    <property type="match status" value="1"/>
</dbReference>
<dbReference type="RefSeq" id="WP_164695309.1">
    <property type="nucleotide sequence ID" value="NZ_JAAIKB010000005.1"/>
</dbReference>
<evidence type="ECO:0000256" key="1">
    <source>
        <dbReference type="ARBA" id="ARBA00022450"/>
    </source>
</evidence>
<feature type="region of interest" description="N-terminal hotdog fold" evidence="7">
    <location>
        <begin position="892"/>
        <end position="1011"/>
    </location>
</feature>
<evidence type="ECO:0000313" key="13">
    <source>
        <dbReference type="Proteomes" id="UP000475385"/>
    </source>
</evidence>
<keyword evidence="3" id="KW-0808">Transferase</keyword>
<dbReference type="InterPro" id="IPR013149">
    <property type="entry name" value="ADH-like_C"/>
</dbReference>
<dbReference type="InterPro" id="IPR006162">
    <property type="entry name" value="Ppantetheine_attach_site"/>
</dbReference>
<dbReference type="SMART" id="SM00827">
    <property type="entry name" value="PKS_AT"/>
    <property type="match status" value="1"/>
</dbReference>
<dbReference type="InterPro" id="IPR009081">
    <property type="entry name" value="PP-bd_ACP"/>
</dbReference>
<dbReference type="Pfam" id="PF02801">
    <property type="entry name" value="Ketoacyl-synt_C"/>
    <property type="match status" value="1"/>
</dbReference>
<dbReference type="InterPro" id="IPR014030">
    <property type="entry name" value="Ketoacyl_synth_N"/>
</dbReference>
<feature type="domain" description="PKS/mFAS DH" evidence="11">
    <location>
        <begin position="892"/>
        <end position="1169"/>
    </location>
</feature>
<feature type="domain" description="Carrier" evidence="9">
    <location>
        <begin position="2327"/>
        <end position="2404"/>
    </location>
</feature>
<feature type="domain" description="Ketosynthase family 3 (KS3)" evidence="10">
    <location>
        <begin position="1"/>
        <end position="420"/>
    </location>
</feature>
<reference evidence="12 13" key="1">
    <citation type="submission" date="2020-03" db="EMBL/GenBank/DDBJ databases">
        <title>Roseomonas stagni sp. nov., isolated from pond water in Japan.</title>
        <authorList>
            <person name="Furuhata K."/>
            <person name="Miyamoto H."/>
            <person name="Goto K."/>
        </authorList>
    </citation>
    <scope>NUCLEOTIDE SEQUENCE [LARGE SCALE GENOMIC DNA]</scope>
    <source>
        <strain evidence="12 13">PeD5</strain>
    </source>
</reference>